<dbReference type="GO" id="GO:0000124">
    <property type="term" value="C:SAGA complex"/>
    <property type="evidence" value="ECO:0007669"/>
    <property type="project" value="EnsemblFungi"/>
</dbReference>
<dbReference type="Proteomes" id="UP000001744">
    <property type="component" value="Unassembled WGS sequence"/>
</dbReference>
<name>B6JYJ7_SCHJY</name>
<feature type="compositionally biased region" description="Low complexity" evidence="1">
    <location>
        <begin position="395"/>
        <end position="421"/>
    </location>
</feature>
<dbReference type="STRING" id="402676.B6JYJ7"/>
<accession>B6JYJ7</accession>
<organism evidence="3 5">
    <name type="scientific">Schizosaccharomyces japonicus (strain yFS275 / FY16936)</name>
    <name type="common">Fission yeast</name>
    <dbReference type="NCBI Taxonomy" id="402676"/>
    <lineage>
        <taxon>Eukaryota</taxon>
        <taxon>Fungi</taxon>
        <taxon>Dikarya</taxon>
        <taxon>Ascomycota</taxon>
        <taxon>Taphrinomycotina</taxon>
        <taxon>Schizosaccharomycetes</taxon>
        <taxon>Schizosaccharomycetales</taxon>
        <taxon>Schizosaccharomycetaceae</taxon>
        <taxon>Schizosaccharomyces</taxon>
    </lineage>
</organism>
<evidence type="ECO:0000259" key="2">
    <source>
        <dbReference type="Pfam" id="PF12090"/>
    </source>
</evidence>
<dbReference type="OMA" id="RMELIPP"/>
<dbReference type="InterPro" id="IPR046468">
    <property type="entry name" value="Spt20-like_SEP"/>
</dbReference>
<dbReference type="eggNOG" id="ENOG502QS30">
    <property type="taxonomic scope" value="Eukaryota"/>
</dbReference>
<feature type="domain" description="Spt20-like SEP" evidence="2">
    <location>
        <begin position="66"/>
        <end position="261"/>
    </location>
</feature>
<evidence type="ECO:0000313" key="4">
    <source>
        <dbReference type="JaponicusDB" id="SJAG_01658"/>
    </source>
</evidence>
<dbReference type="GO" id="GO:0031106">
    <property type="term" value="P:septin ring organization"/>
    <property type="evidence" value="ECO:0007669"/>
    <property type="project" value="EnsemblFungi"/>
</dbReference>
<feature type="region of interest" description="Disordered" evidence="1">
    <location>
        <begin position="138"/>
        <end position="175"/>
    </location>
</feature>
<dbReference type="EMBL" id="KE651168">
    <property type="protein sequence ID" value="EEB06615.1"/>
    <property type="molecule type" value="Genomic_DNA"/>
</dbReference>
<sequence>MSSMNQTNGADAYEYRYNGSEINVDDLNAAHTASGDKNESLTRLLKHIQGIKIDRNVQDILTKYANEPPSLILHIHNYHFRFEQQDGAFTYNGPVKSILHYLRMELIPPDCIEVFQTANIHFYDGCLIIRVIDHRTPNQPAPPTNAAGTTASSTAPGSVPSTPNTATAPSTVLSGSTAGPSAAAAAAAVEPPNEQAKVYHTVLQPSAETLWQDLCLISEVFGNYLTDEALLEIESKILLASEPPLLLAPATSPYQMHRIFEQLAQKLPPPYPEPRHTTNEMAAEEAERVEKENLLLLMDDQQHHDFNPTFQRLQFIENVRRKRALMQQRQQQQQQQQTQRTAQQKPGSRPLAPGAAGKGASPPVSSQQQQPHFVGPSSVAAGRRQASPSIKSETMDAAQARQMAALYQQQQNQYMKTMQAQAVHPSSSRQSMSPPAASNYMSSRNAPTSYGNNKYPRR</sequence>
<dbReference type="GO" id="GO:0036391">
    <property type="term" value="C:medial cortex septin ring"/>
    <property type="evidence" value="ECO:0007669"/>
    <property type="project" value="EnsemblFungi"/>
</dbReference>
<dbReference type="GO" id="GO:0005634">
    <property type="term" value="C:nucleus"/>
    <property type="evidence" value="ECO:0007669"/>
    <property type="project" value="EnsemblFungi"/>
</dbReference>
<feature type="compositionally biased region" description="Low complexity" evidence="1">
    <location>
        <begin position="144"/>
        <end position="172"/>
    </location>
</feature>
<feature type="compositionally biased region" description="Low complexity" evidence="1">
    <location>
        <begin position="352"/>
        <end position="371"/>
    </location>
</feature>
<dbReference type="AlphaFoldDB" id="B6JYJ7"/>
<dbReference type="RefSeq" id="XP_002172908.1">
    <property type="nucleotide sequence ID" value="XM_002172872.2"/>
</dbReference>
<keyword evidence="5" id="KW-1185">Reference proteome</keyword>
<dbReference type="InterPro" id="IPR021950">
    <property type="entry name" value="Spt20"/>
</dbReference>
<dbReference type="GeneID" id="7052348"/>
<dbReference type="OrthoDB" id="1932706at2759"/>
<gene>
    <name evidence="4" type="primary">spt20</name>
    <name evidence="3" type="ORF">SJAG_01658</name>
</gene>
<dbReference type="PANTHER" id="PTHR13526:SF8">
    <property type="entry name" value="TRANSCRIPTION FACTOR SPT20 HOMOLOG"/>
    <property type="match status" value="1"/>
</dbReference>
<dbReference type="Pfam" id="PF12090">
    <property type="entry name" value="Spt20_SEP"/>
    <property type="match status" value="1"/>
</dbReference>
<feature type="compositionally biased region" description="Polar residues" evidence="1">
    <location>
        <begin position="439"/>
        <end position="452"/>
    </location>
</feature>
<dbReference type="VEuPathDB" id="FungiDB:SJAG_01658"/>
<reference evidence="3 5" key="1">
    <citation type="journal article" date="2011" name="Science">
        <title>Comparative functional genomics of the fission yeasts.</title>
        <authorList>
            <person name="Rhind N."/>
            <person name="Chen Z."/>
            <person name="Yassour M."/>
            <person name="Thompson D.A."/>
            <person name="Haas B.J."/>
            <person name="Habib N."/>
            <person name="Wapinski I."/>
            <person name="Roy S."/>
            <person name="Lin M.F."/>
            <person name="Heiman D.I."/>
            <person name="Young S.K."/>
            <person name="Furuya K."/>
            <person name="Guo Y."/>
            <person name="Pidoux A."/>
            <person name="Chen H.M."/>
            <person name="Robbertse B."/>
            <person name="Goldberg J.M."/>
            <person name="Aoki K."/>
            <person name="Bayne E.H."/>
            <person name="Berlin A.M."/>
            <person name="Desjardins C.A."/>
            <person name="Dobbs E."/>
            <person name="Dukaj L."/>
            <person name="Fan L."/>
            <person name="FitzGerald M.G."/>
            <person name="French C."/>
            <person name="Gujja S."/>
            <person name="Hansen K."/>
            <person name="Keifenheim D."/>
            <person name="Levin J.Z."/>
            <person name="Mosher R.A."/>
            <person name="Mueller C.A."/>
            <person name="Pfiffner J."/>
            <person name="Priest M."/>
            <person name="Russ C."/>
            <person name="Smialowska A."/>
            <person name="Swoboda P."/>
            <person name="Sykes S.M."/>
            <person name="Vaughn M."/>
            <person name="Vengrova S."/>
            <person name="Yoder R."/>
            <person name="Zeng Q."/>
            <person name="Allshire R."/>
            <person name="Baulcombe D."/>
            <person name="Birren B.W."/>
            <person name="Brown W."/>
            <person name="Ekwall K."/>
            <person name="Kellis M."/>
            <person name="Leatherwood J."/>
            <person name="Levin H."/>
            <person name="Margalit H."/>
            <person name="Martienssen R."/>
            <person name="Nieduszynski C.A."/>
            <person name="Spatafora J.W."/>
            <person name="Friedman N."/>
            <person name="Dalgaard J.Z."/>
            <person name="Baumann P."/>
            <person name="Niki H."/>
            <person name="Regev A."/>
            <person name="Nusbaum C."/>
        </authorList>
    </citation>
    <scope>NUCLEOTIDE SEQUENCE [LARGE SCALE GENOMIC DNA]</scope>
    <source>
        <strain evidence="5">yFS275 / FY16936</strain>
    </source>
</reference>
<dbReference type="PANTHER" id="PTHR13526">
    <property type="entry name" value="TRANSCRIPTION FACTOR SPT20 HOMOLOG"/>
    <property type="match status" value="1"/>
</dbReference>
<dbReference type="JaponicusDB" id="SJAG_01658">
    <property type="gene designation" value="spt20"/>
</dbReference>
<dbReference type="HOGENOM" id="CLU_577656_0_0_1"/>
<feature type="compositionally biased region" description="Low complexity" evidence="1">
    <location>
        <begin position="327"/>
        <end position="344"/>
    </location>
</feature>
<feature type="compositionally biased region" description="Polar residues" evidence="1">
    <location>
        <begin position="424"/>
        <end position="433"/>
    </location>
</feature>
<dbReference type="GO" id="GO:0003712">
    <property type="term" value="F:transcription coregulator activity"/>
    <property type="evidence" value="ECO:0007669"/>
    <property type="project" value="InterPro"/>
</dbReference>
<evidence type="ECO:0000256" key="1">
    <source>
        <dbReference type="SAM" id="MobiDB-lite"/>
    </source>
</evidence>
<protein>
    <submittedName>
        <fullName evidence="3">SAGA complex subunit Spt20</fullName>
    </submittedName>
</protein>
<proteinExistence type="predicted"/>
<evidence type="ECO:0000313" key="3">
    <source>
        <dbReference type="EMBL" id="EEB06615.1"/>
    </source>
</evidence>
<evidence type="ECO:0000313" key="5">
    <source>
        <dbReference type="Proteomes" id="UP000001744"/>
    </source>
</evidence>
<feature type="region of interest" description="Disordered" evidence="1">
    <location>
        <begin position="324"/>
        <end position="458"/>
    </location>
</feature>